<sequence length="177" mass="19971">MKPDKNCFIIAGPNGAGKTTFARDFLPKEGACINYINADLIASGLSPFAPENAVVMASRIMLREMERCVGGSRSFAFETTLSGVSYIKKIESWKRSGYGIILYYFSLPSVEIAIDRVRYRVRQGGHGIPEFIIRRRFERSRTNLEKLFKPIVDAWMVLDTSSSRPKLIGKSSNHDRQ</sequence>
<reference evidence="1" key="1">
    <citation type="submission" date="2019-02" db="EMBL/GenBank/DDBJ databases">
        <authorList>
            <person name="Gruber-Vodicka R. H."/>
            <person name="Seah K. B. B."/>
        </authorList>
    </citation>
    <scope>NUCLEOTIDE SEQUENCE</scope>
    <source>
        <strain evidence="1">BECK_M6</strain>
    </source>
</reference>
<accession>A0A450UJP6</accession>
<dbReference type="EMBL" id="CAADFH010000026">
    <property type="protein sequence ID" value="VFJ92782.1"/>
    <property type="molecule type" value="Genomic_DNA"/>
</dbReference>
<dbReference type="InterPro" id="IPR027417">
    <property type="entry name" value="P-loop_NTPase"/>
</dbReference>
<evidence type="ECO:0000313" key="1">
    <source>
        <dbReference type="EMBL" id="VFJ92782.1"/>
    </source>
</evidence>
<dbReference type="AlphaFoldDB" id="A0A450UJP6"/>
<dbReference type="SUPFAM" id="SSF52540">
    <property type="entry name" value="P-loop containing nucleoside triphosphate hydrolases"/>
    <property type="match status" value="1"/>
</dbReference>
<protein>
    <submittedName>
        <fullName evidence="1">Predicted ABC-type ATPase</fullName>
    </submittedName>
</protein>
<dbReference type="PANTHER" id="PTHR39206:SF1">
    <property type="entry name" value="SLL8004 PROTEIN"/>
    <property type="match status" value="1"/>
</dbReference>
<organism evidence="1">
    <name type="scientific">Candidatus Kentrum sp. LFY</name>
    <dbReference type="NCBI Taxonomy" id="2126342"/>
    <lineage>
        <taxon>Bacteria</taxon>
        <taxon>Pseudomonadati</taxon>
        <taxon>Pseudomonadota</taxon>
        <taxon>Gammaproteobacteria</taxon>
        <taxon>Candidatus Kentrum</taxon>
    </lineage>
</organism>
<proteinExistence type="predicted"/>
<gene>
    <name evidence="1" type="ORF">BECKLFY1418A_GA0070994_102624</name>
</gene>
<name>A0A450UJP6_9GAMM</name>
<dbReference type="PANTHER" id="PTHR39206">
    <property type="entry name" value="SLL8004 PROTEIN"/>
    <property type="match status" value="1"/>
</dbReference>
<dbReference type="Gene3D" id="3.40.50.300">
    <property type="entry name" value="P-loop containing nucleotide triphosphate hydrolases"/>
    <property type="match status" value="1"/>
</dbReference>